<dbReference type="InterPro" id="IPR002213">
    <property type="entry name" value="UDP_glucos_trans"/>
</dbReference>
<dbReference type="AlphaFoldDB" id="A0A8J1UJ49"/>
<keyword evidence="2 4" id="KW-0328">Glycosyltransferase</keyword>
<comment type="caution">
    <text evidence="5">Lacks conserved residue(s) required for the propagation of feature annotation.</text>
</comment>
<dbReference type="PROSITE" id="PS00375">
    <property type="entry name" value="UDPGT"/>
    <property type="match status" value="1"/>
</dbReference>
<proteinExistence type="inferred from homology"/>
<comment type="caution">
    <text evidence="6">The sequence shown here is derived from an EMBL/GenBank/DDBJ whole genome shotgun (WGS) entry which is preliminary data.</text>
</comment>
<keyword evidence="3 4" id="KW-0808">Transferase</keyword>
<dbReference type="EMBL" id="CAIIXF020000008">
    <property type="protein sequence ID" value="CAH1793244.1"/>
    <property type="molecule type" value="Genomic_DNA"/>
</dbReference>
<accession>A0A8J1UJ49</accession>
<comment type="subcellular location">
    <subcellularLocation>
        <location evidence="5">Membrane</location>
        <topology evidence="5">Single-pass membrane protein</topology>
    </subcellularLocation>
</comment>
<dbReference type="SUPFAM" id="SSF53756">
    <property type="entry name" value="UDP-Glycosyltransferase/glycogen phosphorylase"/>
    <property type="match status" value="1"/>
</dbReference>
<reference evidence="6" key="1">
    <citation type="submission" date="2022-03" db="EMBL/GenBank/DDBJ databases">
        <authorList>
            <person name="Martin C."/>
        </authorList>
    </citation>
    <scope>NUCLEOTIDE SEQUENCE</scope>
</reference>
<gene>
    <name evidence="6" type="ORF">OFUS_LOCUS18121</name>
</gene>
<evidence type="ECO:0000256" key="5">
    <source>
        <dbReference type="RuleBase" id="RU362059"/>
    </source>
</evidence>
<sequence>MVLNIHLWYFLWILIASVDGGSVLVQPCFMMQTSRHEAIEKIALILSNAGHNVTYFAHTEYKVPVDFIAAKINVIKFKYPSEKISYNMPEDIVQDAMTMTITGEIEMLYERGGITDTYLDTLLLPYFEDVSLWKRLKDAAFDLVVLDSMDILFGGIAKQYLDRPTILWSNAGYEQHFENWLMPLPLSHIPVVAVPFSDQMSFMERTMNVYYYLTMIWYKRNWYDLRDENWKKVADKLGLPPTTNSRLSEGDLIFIQSNFAYFYPRPIMPNVIPVLGLKDKPHKPIDTKFTELIDVAGEDGFIVFTLGSMPAGMDEQRLEIFATVFAKLKQRVFWKYRGPIPKSLGKNTILLPWLPQNDLLGHPKLKLFMTHCGASGSAEAVFNGVPIIGVPLFYDQRHHCTILTQRLKMGVVVKFTEITVEMLSNAIDEVLGNPRYKRNALKAQELARDQPVNASYTIQYWAEYVMKHNGAKHLQSKPMMELNFFQYYLLDIACVCLIFMSFAILCVFYLIKRFYNFVFLSYDNDKLKKQ</sequence>
<evidence type="ECO:0000256" key="1">
    <source>
        <dbReference type="ARBA" id="ARBA00009995"/>
    </source>
</evidence>
<dbReference type="GO" id="GO:0016020">
    <property type="term" value="C:membrane"/>
    <property type="evidence" value="ECO:0007669"/>
    <property type="project" value="UniProtKB-SubCell"/>
</dbReference>
<dbReference type="GO" id="GO:0015020">
    <property type="term" value="F:glucuronosyltransferase activity"/>
    <property type="evidence" value="ECO:0007669"/>
    <property type="project" value="UniProtKB-EC"/>
</dbReference>
<dbReference type="Gene3D" id="3.40.50.2000">
    <property type="entry name" value="Glycogen Phosphorylase B"/>
    <property type="match status" value="1"/>
</dbReference>
<keyword evidence="5" id="KW-0472">Membrane</keyword>
<evidence type="ECO:0000313" key="7">
    <source>
        <dbReference type="Proteomes" id="UP000749559"/>
    </source>
</evidence>
<evidence type="ECO:0000256" key="2">
    <source>
        <dbReference type="ARBA" id="ARBA00022676"/>
    </source>
</evidence>
<evidence type="ECO:0000256" key="3">
    <source>
        <dbReference type="ARBA" id="ARBA00022679"/>
    </source>
</evidence>
<dbReference type="EC" id="2.4.1.17" evidence="5"/>
<dbReference type="Proteomes" id="UP000749559">
    <property type="component" value="Unassembled WGS sequence"/>
</dbReference>
<comment type="catalytic activity">
    <reaction evidence="5">
        <text>glucuronate acceptor + UDP-alpha-D-glucuronate = acceptor beta-D-glucuronoside + UDP + H(+)</text>
        <dbReference type="Rhea" id="RHEA:21032"/>
        <dbReference type="ChEBI" id="CHEBI:15378"/>
        <dbReference type="ChEBI" id="CHEBI:58052"/>
        <dbReference type="ChEBI" id="CHEBI:58223"/>
        <dbReference type="ChEBI" id="CHEBI:132367"/>
        <dbReference type="ChEBI" id="CHEBI:132368"/>
        <dbReference type="EC" id="2.4.1.17"/>
    </reaction>
</comment>
<comment type="similarity">
    <text evidence="1 4">Belongs to the UDP-glycosyltransferase family.</text>
</comment>
<dbReference type="OrthoDB" id="6106008at2759"/>
<dbReference type="Pfam" id="PF00201">
    <property type="entry name" value="UDPGT"/>
    <property type="match status" value="1"/>
</dbReference>
<dbReference type="CDD" id="cd03784">
    <property type="entry name" value="GT1_Gtf-like"/>
    <property type="match status" value="1"/>
</dbReference>
<feature type="transmembrane region" description="Helical" evidence="5">
    <location>
        <begin position="487"/>
        <end position="511"/>
    </location>
</feature>
<keyword evidence="5" id="KW-0812">Transmembrane</keyword>
<evidence type="ECO:0000256" key="4">
    <source>
        <dbReference type="RuleBase" id="RU003718"/>
    </source>
</evidence>
<dbReference type="PANTHER" id="PTHR48043:SF145">
    <property type="entry name" value="FI06409P-RELATED"/>
    <property type="match status" value="1"/>
</dbReference>
<keyword evidence="5" id="KW-1133">Transmembrane helix</keyword>
<name>A0A8J1UJ49_OWEFU</name>
<organism evidence="6 7">
    <name type="scientific">Owenia fusiformis</name>
    <name type="common">Polychaete worm</name>
    <dbReference type="NCBI Taxonomy" id="6347"/>
    <lineage>
        <taxon>Eukaryota</taxon>
        <taxon>Metazoa</taxon>
        <taxon>Spiralia</taxon>
        <taxon>Lophotrochozoa</taxon>
        <taxon>Annelida</taxon>
        <taxon>Polychaeta</taxon>
        <taxon>Sedentaria</taxon>
        <taxon>Canalipalpata</taxon>
        <taxon>Sabellida</taxon>
        <taxon>Oweniida</taxon>
        <taxon>Oweniidae</taxon>
        <taxon>Owenia</taxon>
    </lineage>
</organism>
<dbReference type="FunFam" id="3.40.50.2000:FF:000021">
    <property type="entry name" value="UDP-glucuronosyltransferase"/>
    <property type="match status" value="1"/>
</dbReference>
<evidence type="ECO:0000313" key="6">
    <source>
        <dbReference type="EMBL" id="CAH1793244.1"/>
    </source>
</evidence>
<protein>
    <recommendedName>
        <fullName evidence="5">UDP-glucuronosyltransferase</fullName>
        <ecNumber evidence="5">2.4.1.17</ecNumber>
    </recommendedName>
</protein>
<feature type="transmembrane region" description="Helical" evidence="5">
    <location>
        <begin position="6"/>
        <end position="25"/>
    </location>
</feature>
<dbReference type="PANTHER" id="PTHR48043">
    <property type="entry name" value="EG:EG0003.4 PROTEIN-RELATED"/>
    <property type="match status" value="1"/>
</dbReference>
<dbReference type="InterPro" id="IPR035595">
    <property type="entry name" value="UDP_glycos_trans_CS"/>
</dbReference>
<dbReference type="InterPro" id="IPR050271">
    <property type="entry name" value="UDP-glycosyltransferase"/>
</dbReference>
<keyword evidence="7" id="KW-1185">Reference proteome</keyword>